<dbReference type="Proteomes" id="UP001211065">
    <property type="component" value="Unassembled WGS sequence"/>
</dbReference>
<dbReference type="EMBL" id="JADGJW010000121">
    <property type="protein sequence ID" value="KAJ3223672.1"/>
    <property type="molecule type" value="Genomic_DNA"/>
</dbReference>
<evidence type="ECO:0000313" key="2">
    <source>
        <dbReference type="EMBL" id="KAJ3223672.1"/>
    </source>
</evidence>
<comment type="caution">
    <text evidence="2">The sequence shown here is derived from an EMBL/GenBank/DDBJ whole genome shotgun (WGS) entry which is preliminary data.</text>
</comment>
<dbReference type="SUPFAM" id="SSF52777">
    <property type="entry name" value="CoA-dependent acyltransferases"/>
    <property type="match status" value="1"/>
</dbReference>
<dbReference type="PANTHER" id="PTHR23151:SF90">
    <property type="entry name" value="DIHYDROLIPOYLLYSINE-RESIDUE ACETYLTRANSFERASE COMPONENT OF PYRUVATE DEHYDROGENASE COMPLEX, MITOCHONDRIAL-RELATED"/>
    <property type="match status" value="1"/>
</dbReference>
<organism evidence="2 3">
    <name type="scientific">Clydaea vesicula</name>
    <dbReference type="NCBI Taxonomy" id="447962"/>
    <lineage>
        <taxon>Eukaryota</taxon>
        <taxon>Fungi</taxon>
        <taxon>Fungi incertae sedis</taxon>
        <taxon>Chytridiomycota</taxon>
        <taxon>Chytridiomycota incertae sedis</taxon>
        <taxon>Chytridiomycetes</taxon>
        <taxon>Lobulomycetales</taxon>
        <taxon>Lobulomycetaceae</taxon>
        <taxon>Clydaea</taxon>
    </lineage>
</organism>
<dbReference type="InterPro" id="IPR001078">
    <property type="entry name" value="2-oxoacid_DH_actylTfrase"/>
</dbReference>
<dbReference type="AlphaFoldDB" id="A0AAD5Y1H1"/>
<evidence type="ECO:0000313" key="3">
    <source>
        <dbReference type="Proteomes" id="UP001211065"/>
    </source>
</evidence>
<keyword evidence="3" id="KW-1185">Reference proteome</keyword>
<dbReference type="Pfam" id="PF00198">
    <property type="entry name" value="2-oxoacid_dh"/>
    <property type="match status" value="1"/>
</dbReference>
<evidence type="ECO:0000259" key="1">
    <source>
        <dbReference type="Pfam" id="PF00198"/>
    </source>
</evidence>
<dbReference type="GO" id="GO:0045254">
    <property type="term" value="C:pyruvate dehydrogenase complex"/>
    <property type="evidence" value="ECO:0007669"/>
    <property type="project" value="InterPro"/>
</dbReference>
<dbReference type="InterPro" id="IPR045257">
    <property type="entry name" value="E2/Pdx1"/>
</dbReference>
<dbReference type="PANTHER" id="PTHR23151">
    <property type="entry name" value="DIHYDROLIPOAMIDE ACETYL/SUCCINYL-TRANSFERASE-RELATED"/>
    <property type="match status" value="1"/>
</dbReference>
<dbReference type="GO" id="GO:0006086">
    <property type="term" value="P:pyruvate decarboxylation to acetyl-CoA"/>
    <property type="evidence" value="ECO:0007669"/>
    <property type="project" value="InterPro"/>
</dbReference>
<reference evidence="2" key="1">
    <citation type="submission" date="2020-05" db="EMBL/GenBank/DDBJ databases">
        <title>Phylogenomic resolution of chytrid fungi.</title>
        <authorList>
            <person name="Stajich J.E."/>
            <person name="Amses K."/>
            <person name="Simmons R."/>
            <person name="Seto K."/>
            <person name="Myers J."/>
            <person name="Bonds A."/>
            <person name="Quandt C.A."/>
            <person name="Barry K."/>
            <person name="Liu P."/>
            <person name="Grigoriev I."/>
            <person name="Longcore J.E."/>
            <person name="James T.Y."/>
        </authorList>
    </citation>
    <scope>NUCLEOTIDE SEQUENCE</scope>
    <source>
        <strain evidence="2">JEL0476</strain>
    </source>
</reference>
<feature type="domain" description="2-oxoacid dehydrogenase acyltransferase catalytic" evidence="1">
    <location>
        <begin position="10"/>
        <end position="200"/>
    </location>
</feature>
<gene>
    <name evidence="2" type="ORF">HK099_000847</name>
</gene>
<dbReference type="InterPro" id="IPR023213">
    <property type="entry name" value="CAT-like_dom_sf"/>
</dbReference>
<protein>
    <recommendedName>
        <fullName evidence="1">2-oxoacid dehydrogenase acyltransferase catalytic domain-containing protein</fullName>
    </recommendedName>
</protein>
<sequence>MFCNDFFLFTLNRLRQVLNEQANGKYKLSVNDFIVKASGLALKDVPEVNSSWQDTYIRKYNSADIAVAVATENGLITPIVNGVEGKGLSFISNSVKEMAARAKENKLAPHEYQGGTFTISNLGMFNITSFSAIVNPPHSGILAVGTVQDKLVLDESSEKGFAVSKVCSFTCSFDHRTVDGAVGARFMGRFTSYLEDPITM</sequence>
<proteinExistence type="predicted"/>
<dbReference type="GO" id="GO:0004742">
    <property type="term" value="F:dihydrolipoyllysine-residue acetyltransferase activity"/>
    <property type="evidence" value="ECO:0007669"/>
    <property type="project" value="TreeGrafter"/>
</dbReference>
<name>A0AAD5Y1H1_9FUNG</name>
<accession>A0AAD5Y1H1</accession>
<dbReference type="Gene3D" id="3.30.559.10">
    <property type="entry name" value="Chloramphenicol acetyltransferase-like domain"/>
    <property type="match status" value="1"/>
</dbReference>